<sequence>MFFYEEILRAFQKQKVEYVLVGGIAVNLLGSMRSTADLDVLLEMSDENLEKAVKIFKKYGYHLKQPVDPMKIADRKTREDWIKNKRMKAFNFYKDDELKEVDIIIESPVSFSQAKKDAERIKIGGLILPVISIKNLIKMKQKTGRAVDKLDIEELKKIKGYK</sequence>
<dbReference type="Pfam" id="PF10706">
    <property type="entry name" value="Aminoglyc_resit"/>
    <property type="match status" value="1"/>
</dbReference>
<dbReference type="SUPFAM" id="SSF81301">
    <property type="entry name" value="Nucleotidyltransferase"/>
    <property type="match status" value="1"/>
</dbReference>
<dbReference type="Proteomes" id="UP000229641">
    <property type="component" value="Unassembled WGS sequence"/>
</dbReference>
<evidence type="ECO:0000313" key="2">
    <source>
        <dbReference type="Proteomes" id="UP000229641"/>
    </source>
</evidence>
<dbReference type="AlphaFoldDB" id="A0A2H0LXM8"/>
<dbReference type="InterPro" id="IPR043519">
    <property type="entry name" value="NT_sf"/>
</dbReference>
<dbReference type="Gene3D" id="3.30.460.40">
    <property type="match status" value="1"/>
</dbReference>
<gene>
    <name evidence="1" type="ORF">COV72_04345</name>
</gene>
<evidence type="ECO:0008006" key="3">
    <source>
        <dbReference type="Google" id="ProtNLM"/>
    </source>
</evidence>
<name>A0A2H0LXM8_9BACT</name>
<evidence type="ECO:0000313" key="1">
    <source>
        <dbReference type="EMBL" id="PIQ89180.1"/>
    </source>
</evidence>
<organism evidence="1 2">
    <name type="scientific">Candidatus Ghiorseimicrobium undicola</name>
    <dbReference type="NCBI Taxonomy" id="1974746"/>
    <lineage>
        <taxon>Bacteria</taxon>
        <taxon>Pseudomonadati</taxon>
        <taxon>Candidatus Omnitrophota</taxon>
        <taxon>Candidatus Ghiorseimicrobium</taxon>
    </lineage>
</organism>
<protein>
    <recommendedName>
        <fullName evidence="3">Nucleotidyltransferase</fullName>
    </recommendedName>
</protein>
<comment type="caution">
    <text evidence="1">The sequence shown here is derived from an EMBL/GenBank/DDBJ whole genome shotgun (WGS) entry which is preliminary data.</text>
</comment>
<dbReference type="InterPro" id="IPR019646">
    <property type="entry name" value="Aminoglyc_AdlTrfase"/>
</dbReference>
<accession>A0A2H0LXM8</accession>
<dbReference type="EMBL" id="PCWA01000065">
    <property type="protein sequence ID" value="PIQ89180.1"/>
    <property type="molecule type" value="Genomic_DNA"/>
</dbReference>
<reference evidence="1 2" key="1">
    <citation type="submission" date="2017-09" db="EMBL/GenBank/DDBJ databases">
        <title>Depth-based differentiation of microbial function through sediment-hosted aquifers and enrichment of novel symbionts in the deep terrestrial subsurface.</title>
        <authorList>
            <person name="Probst A.J."/>
            <person name="Ladd B."/>
            <person name="Jarett J.K."/>
            <person name="Geller-Mcgrath D.E."/>
            <person name="Sieber C.M."/>
            <person name="Emerson J.B."/>
            <person name="Anantharaman K."/>
            <person name="Thomas B.C."/>
            <person name="Malmstrom R."/>
            <person name="Stieglmeier M."/>
            <person name="Klingl A."/>
            <person name="Woyke T."/>
            <person name="Ryan C.M."/>
            <person name="Banfield J.F."/>
        </authorList>
    </citation>
    <scope>NUCLEOTIDE SEQUENCE [LARGE SCALE GENOMIC DNA]</scope>
    <source>
        <strain evidence="1">CG11_big_fil_rev_8_21_14_0_20_42_13</strain>
    </source>
</reference>
<proteinExistence type="predicted"/>